<evidence type="ECO:0000259" key="3">
    <source>
        <dbReference type="PROSITE" id="PS51031"/>
    </source>
</evidence>
<keyword evidence="1" id="KW-0539">Nucleus</keyword>
<reference evidence="5" key="1">
    <citation type="submission" date="2025-08" db="UniProtKB">
        <authorList>
            <consortium name="RefSeq"/>
        </authorList>
    </citation>
    <scope>IDENTIFICATION</scope>
    <source>
        <tissue evidence="5">Gonads</tissue>
    </source>
</reference>
<dbReference type="GeneID" id="115879597"/>
<dbReference type="KEGG" id="soy:115879597"/>
<name>A0A6J2XLF4_SITOR</name>
<feature type="domain" description="BESS" evidence="3">
    <location>
        <begin position="112"/>
        <end position="151"/>
    </location>
</feature>
<dbReference type="AlphaFoldDB" id="A0A6J2XLF4"/>
<dbReference type="GO" id="GO:0005634">
    <property type="term" value="C:nucleus"/>
    <property type="evidence" value="ECO:0007669"/>
    <property type="project" value="UniProtKB-SubCell"/>
</dbReference>
<feature type="compositionally biased region" description="Low complexity" evidence="2">
    <location>
        <begin position="57"/>
        <end position="74"/>
    </location>
</feature>
<evidence type="ECO:0000256" key="1">
    <source>
        <dbReference type="PROSITE-ProRule" id="PRU00371"/>
    </source>
</evidence>
<comment type="subcellular location">
    <subcellularLocation>
        <location evidence="1">Nucleus</location>
    </subcellularLocation>
</comment>
<feature type="compositionally biased region" description="Polar residues" evidence="2">
    <location>
        <begin position="13"/>
        <end position="39"/>
    </location>
</feature>
<evidence type="ECO:0000256" key="2">
    <source>
        <dbReference type="SAM" id="MobiDB-lite"/>
    </source>
</evidence>
<sequence length="209" mass="23961">MSFMKDEVIPSPTMGNLESNNPSNSQTNIQDSQDSQATEDGNELLDLDSDTHSSVTSPPSEISQPSSSIPSFSVLSKRKPHLKDDLLEIERKKLQLMEKRLSDSQNEDSLNKDEDFLFLTSILLSMKKLTHIQKLQFRGKINDWLIETLSQNASQLIIIITQIRPSSISQEQVISTHKEIPYRSKYVNVRNKSLFLQQKFHLYLPKSHY</sequence>
<dbReference type="GO" id="GO:0003677">
    <property type="term" value="F:DNA binding"/>
    <property type="evidence" value="ECO:0007669"/>
    <property type="project" value="InterPro"/>
</dbReference>
<organism evidence="4 5">
    <name type="scientific">Sitophilus oryzae</name>
    <name type="common">Rice weevil</name>
    <name type="synonym">Curculio oryzae</name>
    <dbReference type="NCBI Taxonomy" id="7048"/>
    <lineage>
        <taxon>Eukaryota</taxon>
        <taxon>Metazoa</taxon>
        <taxon>Ecdysozoa</taxon>
        <taxon>Arthropoda</taxon>
        <taxon>Hexapoda</taxon>
        <taxon>Insecta</taxon>
        <taxon>Pterygota</taxon>
        <taxon>Neoptera</taxon>
        <taxon>Endopterygota</taxon>
        <taxon>Coleoptera</taxon>
        <taxon>Polyphaga</taxon>
        <taxon>Cucujiformia</taxon>
        <taxon>Curculionidae</taxon>
        <taxon>Dryophthorinae</taxon>
        <taxon>Sitophilus</taxon>
    </lineage>
</organism>
<dbReference type="PROSITE" id="PS51031">
    <property type="entry name" value="BESS"/>
    <property type="match status" value="1"/>
</dbReference>
<dbReference type="InParanoid" id="A0A6J2XLF4"/>
<keyword evidence="4" id="KW-1185">Reference proteome</keyword>
<accession>A0A6J2XLF4</accession>
<gene>
    <name evidence="5" type="primary">LOC115879597</name>
</gene>
<dbReference type="InterPro" id="IPR004210">
    <property type="entry name" value="BESS_motif"/>
</dbReference>
<dbReference type="Proteomes" id="UP000504635">
    <property type="component" value="Unplaced"/>
</dbReference>
<dbReference type="RefSeq" id="XP_030752353.1">
    <property type="nucleotide sequence ID" value="XM_030896493.1"/>
</dbReference>
<proteinExistence type="predicted"/>
<evidence type="ECO:0000313" key="4">
    <source>
        <dbReference type="Proteomes" id="UP000504635"/>
    </source>
</evidence>
<evidence type="ECO:0000313" key="5">
    <source>
        <dbReference type="RefSeq" id="XP_030752353.1"/>
    </source>
</evidence>
<protein>
    <submittedName>
        <fullName evidence="5">Uncharacterized protein LOC115879597</fullName>
    </submittedName>
</protein>
<dbReference type="OrthoDB" id="6779427at2759"/>
<feature type="region of interest" description="Disordered" evidence="2">
    <location>
        <begin position="1"/>
        <end position="74"/>
    </location>
</feature>